<dbReference type="SUPFAM" id="SSF53822">
    <property type="entry name" value="Periplasmic binding protein-like I"/>
    <property type="match status" value="1"/>
</dbReference>
<gene>
    <name evidence="7" type="ORF">bhn_I0756</name>
</gene>
<dbReference type="InterPro" id="IPR025997">
    <property type="entry name" value="SBP_2_dom"/>
</dbReference>
<evidence type="ECO:0000313" key="7">
    <source>
        <dbReference type="EMBL" id="AOZ95790.1"/>
    </source>
</evidence>
<proteinExistence type="predicted"/>
<dbReference type="PANTHER" id="PTHR30036:SF2">
    <property type="entry name" value="D-GALACTOSE_METHYL-GALACTOSIDE BINDING PERIPLASMIC PROTEIN MGLB"/>
    <property type="match status" value="1"/>
</dbReference>
<dbReference type="OrthoDB" id="9769193at2"/>
<evidence type="ECO:0000256" key="2">
    <source>
        <dbReference type="ARBA" id="ARBA00022448"/>
    </source>
</evidence>
<keyword evidence="4 5" id="KW-0732">Signal</keyword>
<keyword evidence="8" id="KW-1185">Reference proteome</keyword>
<accession>A0A1D9NZP6</accession>
<evidence type="ECO:0000256" key="1">
    <source>
        <dbReference type="ARBA" id="ARBA00004196"/>
    </source>
</evidence>
<dbReference type="GO" id="GO:0030288">
    <property type="term" value="C:outer membrane-bounded periplasmic space"/>
    <property type="evidence" value="ECO:0007669"/>
    <property type="project" value="TreeGrafter"/>
</dbReference>
<evidence type="ECO:0000259" key="6">
    <source>
        <dbReference type="Pfam" id="PF13407"/>
    </source>
</evidence>
<organism evidence="7 8">
    <name type="scientific">Butyrivibrio hungatei</name>
    <dbReference type="NCBI Taxonomy" id="185008"/>
    <lineage>
        <taxon>Bacteria</taxon>
        <taxon>Bacillati</taxon>
        <taxon>Bacillota</taxon>
        <taxon>Clostridia</taxon>
        <taxon>Lachnospirales</taxon>
        <taxon>Lachnospiraceae</taxon>
        <taxon>Butyrivibrio</taxon>
    </lineage>
</organism>
<dbReference type="AlphaFoldDB" id="A0A1D9NZP6"/>
<feature type="signal peptide" evidence="5">
    <location>
        <begin position="1"/>
        <end position="20"/>
    </location>
</feature>
<reference evidence="8" key="1">
    <citation type="submission" date="2016-10" db="EMBL/GenBank/DDBJ databases">
        <title>The complete genome sequence of the rumen bacterium Butyrivibrio hungatei MB2003.</title>
        <authorList>
            <person name="Palevich N."/>
            <person name="Kelly W.J."/>
            <person name="Leahy S.C."/>
            <person name="Altermann E."/>
            <person name="Rakonjac J."/>
            <person name="Attwood G.T."/>
        </authorList>
    </citation>
    <scope>NUCLEOTIDE SEQUENCE [LARGE SCALE GENOMIC DNA]</scope>
    <source>
        <strain evidence="8">MB2003</strain>
    </source>
</reference>
<name>A0A1D9NZP6_9FIRM</name>
<dbReference type="Pfam" id="PF13407">
    <property type="entry name" value="Peripla_BP_4"/>
    <property type="match status" value="1"/>
</dbReference>
<sequence length="350" mass="38355">MKRSLVSLLAVFVLSATVLAGCDKGYDQNGVERSATEESVNLAEKKVGVCIYQFSDTFMSLYREELGKALVDSGFSKDNIMFFDGFNDPDLQISQVRRMIDEGVDVLIVNPVSSASAEAITDIAVEADVPLIYINREPAATDEARWEENEWNVTYIGCDARQSGMYQGEIISDLGMSIVDTNGDGVIQYMMIEGDPENIDSQFRTKYSVEMLSDAGFKMECVSDEIGYFHRDTANQIMGKALAEGSHLEVVFCNNDAMALGVMDALGNSDKKAGKDIFIVGVDGLEEALQRIIDGGLAGTVFNDYAQQAISTAEAAKKFVSGESNDHYIACRYIKVTAENADKILEEIKE</sequence>
<dbReference type="Proteomes" id="UP000179284">
    <property type="component" value="Chromosome I"/>
</dbReference>
<evidence type="ECO:0000313" key="8">
    <source>
        <dbReference type="Proteomes" id="UP000179284"/>
    </source>
</evidence>
<evidence type="ECO:0000256" key="5">
    <source>
        <dbReference type="SAM" id="SignalP"/>
    </source>
</evidence>
<dbReference type="InterPro" id="IPR028082">
    <property type="entry name" value="Peripla_BP_I"/>
</dbReference>
<dbReference type="KEGG" id="bhu:bhn_I0756"/>
<dbReference type="Gene3D" id="3.40.50.2300">
    <property type="match status" value="2"/>
</dbReference>
<protein>
    <submittedName>
        <fullName evidence="7">Sugar ABC transporter substrate-binding protein</fullName>
    </submittedName>
</protein>
<dbReference type="InterPro" id="IPR050555">
    <property type="entry name" value="Bact_Solute-Bind_Prot2"/>
</dbReference>
<dbReference type="GO" id="GO:0030246">
    <property type="term" value="F:carbohydrate binding"/>
    <property type="evidence" value="ECO:0007669"/>
    <property type="project" value="TreeGrafter"/>
</dbReference>
<dbReference type="EMBL" id="CP017831">
    <property type="protein sequence ID" value="AOZ95790.1"/>
    <property type="molecule type" value="Genomic_DNA"/>
</dbReference>
<dbReference type="PROSITE" id="PS51257">
    <property type="entry name" value="PROKAR_LIPOPROTEIN"/>
    <property type="match status" value="1"/>
</dbReference>
<dbReference type="PANTHER" id="PTHR30036">
    <property type="entry name" value="D-XYLOSE-BINDING PERIPLASMIC PROTEIN"/>
    <property type="match status" value="1"/>
</dbReference>
<keyword evidence="2" id="KW-0813">Transport</keyword>
<evidence type="ECO:0000256" key="3">
    <source>
        <dbReference type="ARBA" id="ARBA00022597"/>
    </source>
</evidence>
<keyword evidence="3" id="KW-0762">Sugar transport</keyword>
<dbReference type="RefSeq" id="WP_071175529.1">
    <property type="nucleotide sequence ID" value="NZ_CP017831.1"/>
</dbReference>
<feature type="chain" id="PRO_5038740628" evidence="5">
    <location>
        <begin position="21"/>
        <end position="350"/>
    </location>
</feature>
<feature type="domain" description="Periplasmic binding protein" evidence="6">
    <location>
        <begin position="47"/>
        <end position="323"/>
    </location>
</feature>
<comment type="subcellular location">
    <subcellularLocation>
        <location evidence="1">Cell envelope</location>
    </subcellularLocation>
</comment>
<evidence type="ECO:0000256" key="4">
    <source>
        <dbReference type="ARBA" id="ARBA00022729"/>
    </source>
</evidence>